<accession>A0A371I8U7</accession>
<feature type="region of interest" description="Disordered" evidence="1">
    <location>
        <begin position="64"/>
        <end position="85"/>
    </location>
</feature>
<evidence type="ECO:0000313" key="3">
    <source>
        <dbReference type="Proteomes" id="UP000257109"/>
    </source>
</evidence>
<proteinExistence type="predicted"/>
<reference evidence="2" key="1">
    <citation type="submission" date="2018-05" db="EMBL/GenBank/DDBJ databases">
        <title>Draft genome of Mucuna pruriens seed.</title>
        <authorList>
            <person name="Nnadi N.E."/>
            <person name="Vos R."/>
            <person name="Hasami M.H."/>
            <person name="Devisetty U.K."/>
            <person name="Aguiy J.C."/>
        </authorList>
    </citation>
    <scope>NUCLEOTIDE SEQUENCE [LARGE SCALE GENOMIC DNA]</scope>
    <source>
        <strain evidence="2">JCA_2017</strain>
    </source>
</reference>
<protein>
    <submittedName>
        <fullName evidence="2">Uncharacterized protein</fullName>
    </submittedName>
</protein>
<gene>
    <name evidence="2" type="ORF">CR513_03859</name>
</gene>
<feature type="non-terminal residue" evidence="2">
    <location>
        <position position="85"/>
    </location>
</feature>
<keyword evidence="3" id="KW-1185">Reference proteome</keyword>
<dbReference type="AlphaFoldDB" id="A0A371I8U7"/>
<comment type="caution">
    <text evidence="2">The sequence shown here is derived from an EMBL/GenBank/DDBJ whole genome shotgun (WGS) entry which is preliminary data.</text>
</comment>
<dbReference type="Proteomes" id="UP000257109">
    <property type="component" value="Unassembled WGS sequence"/>
</dbReference>
<evidence type="ECO:0000313" key="2">
    <source>
        <dbReference type="EMBL" id="RDY11476.1"/>
    </source>
</evidence>
<evidence type="ECO:0000256" key="1">
    <source>
        <dbReference type="SAM" id="MobiDB-lite"/>
    </source>
</evidence>
<name>A0A371I8U7_MUCPR</name>
<dbReference type="OrthoDB" id="1726583at2759"/>
<feature type="non-terminal residue" evidence="2">
    <location>
        <position position="1"/>
    </location>
</feature>
<dbReference type="EMBL" id="QJKJ01000635">
    <property type="protein sequence ID" value="RDY11476.1"/>
    <property type="molecule type" value="Genomic_DNA"/>
</dbReference>
<organism evidence="2 3">
    <name type="scientific">Mucuna pruriens</name>
    <name type="common">Velvet bean</name>
    <name type="synonym">Dolichos pruriens</name>
    <dbReference type="NCBI Taxonomy" id="157652"/>
    <lineage>
        <taxon>Eukaryota</taxon>
        <taxon>Viridiplantae</taxon>
        <taxon>Streptophyta</taxon>
        <taxon>Embryophyta</taxon>
        <taxon>Tracheophyta</taxon>
        <taxon>Spermatophyta</taxon>
        <taxon>Magnoliopsida</taxon>
        <taxon>eudicotyledons</taxon>
        <taxon>Gunneridae</taxon>
        <taxon>Pentapetalae</taxon>
        <taxon>rosids</taxon>
        <taxon>fabids</taxon>
        <taxon>Fabales</taxon>
        <taxon>Fabaceae</taxon>
        <taxon>Papilionoideae</taxon>
        <taxon>50 kb inversion clade</taxon>
        <taxon>NPAAA clade</taxon>
        <taxon>indigoferoid/millettioid clade</taxon>
        <taxon>Phaseoleae</taxon>
        <taxon>Mucuna</taxon>
    </lineage>
</organism>
<sequence length="85" mass="8963">MAQGHVLRGFISGIAKHVTLVTSTNLLWALGEVAVHALSNIRALLLNATLLSGSCSRQASSTASEIWSHSLSGCPSFTDSDVNRK</sequence>